<name>A0A2I0X8L9_9ASPA</name>
<gene>
    <name evidence="1" type="ORF">MA16_Dca002754</name>
</gene>
<keyword evidence="2" id="KW-1185">Reference proteome</keyword>
<dbReference type="AlphaFoldDB" id="A0A2I0X8L9"/>
<organism evidence="1 2">
    <name type="scientific">Dendrobium catenatum</name>
    <dbReference type="NCBI Taxonomy" id="906689"/>
    <lineage>
        <taxon>Eukaryota</taxon>
        <taxon>Viridiplantae</taxon>
        <taxon>Streptophyta</taxon>
        <taxon>Embryophyta</taxon>
        <taxon>Tracheophyta</taxon>
        <taxon>Spermatophyta</taxon>
        <taxon>Magnoliopsida</taxon>
        <taxon>Liliopsida</taxon>
        <taxon>Asparagales</taxon>
        <taxon>Orchidaceae</taxon>
        <taxon>Epidendroideae</taxon>
        <taxon>Malaxideae</taxon>
        <taxon>Dendrobiinae</taxon>
        <taxon>Dendrobium</taxon>
    </lineage>
</organism>
<sequence>MTCYGCDLVKQNGVEVGDVGNKLLSFPLNVGDIEPPSEPIVLAPVVPVEHLCEVVKDEGCLVSCAWLVDNSTGDGEIRRI</sequence>
<evidence type="ECO:0000313" key="2">
    <source>
        <dbReference type="Proteomes" id="UP000233837"/>
    </source>
</evidence>
<dbReference type="Proteomes" id="UP000233837">
    <property type="component" value="Unassembled WGS sequence"/>
</dbReference>
<evidence type="ECO:0000313" key="1">
    <source>
        <dbReference type="EMBL" id="PKU84242.1"/>
    </source>
</evidence>
<proteinExistence type="predicted"/>
<accession>A0A2I0X8L9</accession>
<reference evidence="1 2" key="1">
    <citation type="journal article" date="2016" name="Sci. Rep.">
        <title>The Dendrobium catenatum Lindl. genome sequence provides insights into polysaccharide synthase, floral development and adaptive evolution.</title>
        <authorList>
            <person name="Zhang G.Q."/>
            <person name="Xu Q."/>
            <person name="Bian C."/>
            <person name="Tsai W.C."/>
            <person name="Yeh C.M."/>
            <person name="Liu K.W."/>
            <person name="Yoshida K."/>
            <person name="Zhang L.S."/>
            <person name="Chang S.B."/>
            <person name="Chen F."/>
            <person name="Shi Y."/>
            <person name="Su Y.Y."/>
            <person name="Zhang Y.Q."/>
            <person name="Chen L.J."/>
            <person name="Yin Y."/>
            <person name="Lin M."/>
            <person name="Huang H."/>
            <person name="Deng H."/>
            <person name="Wang Z.W."/>
            <person name="Zhu S.L."/>
            <person name="Zhao X."/>
            <person name="Deng C."/>
            <person name="Niu S.C."/>
            <person name="Huang J."/>
            <person name="Wang M."/>
            <person name="Liu G.H."/>
            <person name="Yang H.J."/>
            <person name="Xiao X.J."/>
            <person name="Hsiao Y.Y."/>
            <person name="Wu W.L."/>
            <person name="Chen Y.Y."/>
            <person name="Mitsuda N."/>
            <person name="Ohme-Takagi M."/>
            <person name="Luo Y.B."/>
            <person name="Van de Peer Y."/>
            <person name="Liu Z.J."/>
        </authorList>
    </citation>
    <scope>NUCLEOTIDE SEQUENCE [LARGE SCALE GENOMIC DNA]</scope>
    <source>
        <tissue evidence="1">The whole plant</tissue>
    </source>
</reference>
<reference evidence="1 2" key="2">
    <citation type="journal article" date="2017" name="Nature">
        <title>The Apostasia genome and the evolution of orchids.</title>
        <authorList>
            <person name="Zhang G.Q."/>
            <person name="Liu K.W."/>
            <person name="Li Z."/>
            <person name="Lohaus R."/>
            <person name="Hsiao Y.Y."/>
            <person name="Niu S.C."/>
            <person name="Wang J.Y."/>
            <person name="Lin Y.C."/>
            <person name="Xu Q."/>
            <person name="Chen L.J."/>
            <person name="Yoshida K."/>
            <person name="Fujiwara S."/>
            <person name="Wang Z.W."/>
            <person name="Zhang Y.Q."/>
            <person name="Mitsuda N."/>
            <person name="Wang M."/>
            <person name="Liu G.H."/>
            <person name="Pecoraro L."/>
            <person name="Huang H.X."/>
            <person name="Xiao X.J."/>
            <person name="Lin M."/>
            <person name="Wu X.Y."/>
            <person name="Wu W.L."/>
            <person name="Chen Y.Y."/>
            <person name="Chang S.B."/>
            <person name="Sakamoto S."/>
            <person name="Ohme-Takagi M."/>
            <person name="Yagi M."/>
            <person name="Zeng S.J."/>
            <person name="Shen C.Y."/>
            <person name="Yeh C.M."/>
            <person name="Luo Y.B."/>
            <person name="Tsai W.C."/>
            <person name="Van de Peer Y."/>
            <person name="Liu Z.J."/>
        </authorList>
    </citation>
    <scope>NUCLEOTIDE SEQUENCE [LARGE SCALE GENOMIC DNA]</scope>
    <source>
        <tissue evidence="1">The whole plant</tissue>
    </source>
</reference>
<dbReference type="EMBL" id="KZ502052">
    <property type="protein sequence ID" value="PKU84242.1"/>
    <property type="molecule type" value="Genomic_DNA"/>
</dbReference>
<protein>
    <submittedName>
        <fullName evidence="1">Uncharacterized protein</fullName>
    </submittedName>
</protein>